<sequence>MVSRVANLSPKPFCDRKCRGNLRKTLAARLCEGASLGQHFGNISLKEEPISIYNQEDPEMTGANSSDEAPALWYPGWRTSRQNPFAIANAGEIIEKLLQQGCVKAHKSPLTYIEREINHPIYCKYHAMLLHPTDMCPIVKSLIQRGKIDSEGNPTIQSEIREEAQQQPPRRKKGSRQYQISPPREQTPENRSRGRCFENSPPQILKRHDKDRRGKKPVMEPAPQETSPYWAEFQELPPKVIKQAFDSTFQHQQDEAGWTTVASRMRLPPEFPKREGSHSRSGREDASWAAKPAKELTPLEMARALKQEKNRRKNLKERAEQPLCLLSFGRSWPARVVSISSTEASLFGIFNFISGILSLTRYCLAKLAFQPSNTLFSSGHPQFSRLPTLAHLSNLEIIGFSIALQSFKSLGPGRLNLTGVHPVPNIGDKIHPTLLLDSHAKGRSGMLLQHLSNNFNRRRVCGVCQCRYSANKEFPAAVISKMRGWLRACRPSYTMLRGSTNLQERRTLLVKIRHSVCPRREISNKKKAVSKTKLILKVERDWMVQDMDLERSWENMADLNKIAPHHMGRLEGHR</sequence>
<dbReference type="Proteomes" id="UP000652761">
    <property type="component" value="Unassembled WGS sequence"/>
</dbReference>
<comment type="caution">
    <text evidence="2">The sequence shown here is derived from an EMBL/GenBank/DDBJ whole genome shotgun (WGS) entry which is preliminary data.</text>
</comment>
<name>A0A843XMB6_COLES</name>
<dbReference type="EMBL" id="NMUH01009554">
    <property type="protein sequence ID" value="MQM20175.1"/>
    <property type="molecule type" value="Genomic_DNA"/>
</dbReference>
<feature type="region of interest" description="Disordered" evidence="1">
    <location>
        <begin position="269"/>
        <end position="289"/>
    </location>
</feature>
<gene>
    <name evidence="2" type="ORF">Taro_053190</name>
</gene>
<feature type="region of interest" description="Disordered" evidence="1">
    <location>
        <begin position="149"/>
        <end position="225"/>
    </location>
</feature>
<evidence type="ECO:0000256" key="1">
    <source>
        <dbReference type="SAM" id="MobiDB-lite"/>
    </source>
</evidence>
<keyword evidence="3" id="KW-1185">Reference proteome</keyword>
<accession>A0A843XMB6</accession>
<feature type="compositionally biased region" description="Basic and acidic residues" evidence="1">
    <location>
        <begin position="271"/>
        <end position="286"/>
    </location>
</feature>
<reference evidence="2" key="1">
    <citation type="submission" date="2017-07" db="EMBL/GenBank/DDBJ databases">
        <title>Taro Niue Genome Assembly and Annotation.</title>
        <authorList>
            <person name="Atibalentja N."/>
            <person name="Keating K."/>
            <person name="Fields C.J."/>
        </authorList>
    </citation>
    <scope>NUCLEOTIDE SEQUENCE</scope>
    <source>
        <strain evidence="2">Niue_2</strain>
        <tissue evidence="2">Leaf</tissue>
    </source>
</reference>
<protein>
    <submittedName>
        <fullName evidence="2">Uncharacterized protein</fullName>
    </submittedName>
</protein>
<dbReference type="AlphaFoldDB" id="A0A843XMB6"/>
<evidence type="ECO:0000313" key="3">
    <source>
        <dbReference type="Proteomes" id="UP000652761"/>
    </source>
</evidence>
<evidence type="ECO:0000313" key="2">
    <source>
        <dbReference type="EMBL" id="MQM20175.1"/>
    </source>
</evidence>
<proteinExistence type="predicted"/>
<feature type="compositionally biased region" description="Basic and acidic residues" evidence="1">
    <location>
        <begin position="186"/>
        <end position="196"/>
    </location>
</feature>
<organism evidence="2 3">
    <name type="scientific">Colocasia esculenta</name>
    <name type="common">Wild taro</name>
    <name type="synonym">Arum esculentum</name>
    <dbReference type="NCBI Taxonomy" id="4460"/>
    <lineage>
        <taxon>Eukaryota</taxon>
        <taxon>Viridiplantae</taxon>
        <taxon>Streptophyta</taxon>
        <taxon>Embryophyta</taxon>
        <taxon>Tracheophyta</taxon>
        <taxon>Spermatophyta</taxon>
        <taxon>Magnoliopsida</taxon>
        <taxon>Liliopsida</taxon>
        <taxon>Araceae</taxon>
        <taxon>Aroideae</taxon>
        <taxon>Colocasieae</taxon>
        <taxon>Colocasia</taxon>
    </lineage>
</organism>